<proteinExistence type="inferred from homology"/>
<keyword evidence="7" id="KW-1185">Reference proteome</keyword>
<dbReference type="PANTHER" id="PTHR47356">
    <property type="entry name" value="FAD-DEPENDENT MONOOXYGENASE ASQG-RELATED"/>
    <property type="match status" value="1"/>
</dbReference>
<feature type="non-terminal residue" evidence="6">
    <location>
        <position position="198"/>
    </location>
</feature>
<dbReference type="Gene3D" id="3.50.50.60">
    <property type="entry name" value="FAD/NAD(P)-binding domain"/>
    <property type="match status" value="1"/>
</dbReference>
<organism evidence="6 7">
    <name type="scientific">Modicella reniformis</name>
    <dbReference type="NCBI Taxonomy" id="1440133"/>
    <lineage>
        <taxon>Eukaryota</taxon>
        <taxon>Fungi</taxon>
        <taxon>Fungi incertae sedis</taxon>
        <taxon>Mucoromycota</taxon>
        <taxon>Mortierellomycotina</taxon>
        <taxon>Mortierellomycetes</taxon>
        <taxon>Mortierellales</taxon>
        <taxon>Mortierellaceae</taxon>
        <taxon>Modicella</taxon>
    </lineage>
</organism>
<dbReference type="OrthoDB" id="655030at2759"/>
<sequence>MVITLVNNKIAYIVSEQLKDDASKDIATLRKELLSPESKEKMIKDVSHFPVKTFISENDRPEKLCTLGDLFEATEPETTARVLLEEKMFETWHYGRTVLLGDAVHKMHLSSGQGCVNAMEDAVVLTNCLYEIADGKEPVTPERIAEAFKDYREQRYSHAMYQVQDANLRSKVSGGHKWSEKLLRWVILRLPKWIMLKM</sequence>
<dbReference type="SUPFAM" id="SSF51905">
    <property type="entry name" value="FAD/NAD(P)-binding domain"/>
    <property type="match status" value="1"/>
</dbReference>
<keyword evidence="4" id="KW-0560">Oxidoreductase</keyword>
<name>A0A9P6JBD9_9FUNG</name>
<dbReference type="Pfam" id="PF01494">
    <property type="entry name" value="FAD_binding_3"/>
    <property type="match status" value="1"/>
</dbReference>
<comment type="similarity">
    <text evidence="1">Belongs to the paxM FAD-dependent monooxygenase family.</text>
</comment>
<dbReference type="AlphaFoldDB" id="A0A9P6JBD9"/>
<protein>
    <recommendedName>
        <fullName evidence="5">FAD-binding domain-containing protein</fullName>
    </recommendedName>
</protein>
<gene>
    <name evidence="6" type="ORF">BGZ65_000350</name>
</gene>
<dbReference type="InterPro" id="IPR036188">
    <property type="entry name" value="FAD/NAD-bd_sf"/>
</dbReference>
<evidence type="ECO:0000256" key="1">
    <source>
        <dbReference type="ARBA" id="ARBA00007992"/>
    </source>
</evidence>
<dbReference type="Proteomes" id="UP000749646">
    <property type="component" value="Unassembled WGS sequence"/>
</dbReference>
<evidence type="ECO:0000313" key="6">
    <source>
        <dbReference type="EMBL" id="KAF9966561.1"/>
    </source>
</evidence>
<evidence type="ECO:0000256" key="4">
    <source>
        <dbReference type="ARBA" id="ARBA00023002"/>
    </source>
</evidence>
<comment type="caution">
    <text evidence="6">The sequence shown here is derived from an EMBL/GenBank/DDBJ whole genome shotgun (WGS) entry which is preliminary data.</text>
</comment>
<feature type="domain" description="FAD-binding" evidence="5">
    <location>
        <begin position="75"/>
        <end position="137"/>
    </location>
</feature>
<evidence type="ECO:0000313" key="7">
    <source>
        <dbReference type="Proteomes" id="UP000749646"/>
    </source>
</evidence>
<dbReference type="EMBL" id="JAAAHW010005758">
    <property type="protein sequence ID" value="KAF9966561.1"/>
    <property type="molecule type" value="Genomic_DNA"/>
</dbReference>
<evidence type="ECO:0000259" key="5">
    <source>
        <dbReference type="Pfam" id="PF01494"/>
    </source>
</evidence>
<accession>A0A9P6JBD9</accession>
<dbReference type="InterPro" id="IPR050562">
    <property type="entry name" value="FAD_mOase_fung"/>
</dbReference>
<dbReference type="PANTHER" id="PTHR47356:SF2">
    <property type="entry name" value="FAD-BINDING DOMAIN-CONTAINING PROTEIN-RELATED"/>
    <property type="match status" value="1"/>
</dbReference>
<keyword evidence="3" id="KW-0274">FAD</keyword>
<reference evidence="6" key="1">
    <citation type="journal article" date="2020" name="Fungal Divers.">
        <title>Resolving the Mortierellaceae phylogeny through synthesis of multi-gene phylogenetics and phylogenomics.</title>
        <authorList>
            <person name="Vandepol N."/>
            <person name="Liber J."/>
            <person name="Desiro A."/>
            <person name="Na H."/>
            <person name="Kennedy M."/>
            <person name="Barry K."/>
            <person name="Grigoriev I.V."/>
            <person name="Miller A.N."/>
            <person name="O'Donnell K."/>
            <person name="Stajich J.E."/>
            <person name="Bonito G."/>
        </authorList>
    </citation>
    <scope>NUCLEOTIDE SEQUENCE</scope>
    <source>
        <strain evidence="6">MES-2147</strain>
    </source>
</reference>
<keyword evidence="2" id="KW-0285">Flavoprotein</keyword>
<dbReference type="GO" id="GO:0071949">
    <property type="term" value="F:FAD binding"/>
    <property type="evidence" value="ECO:0007669"/>
    <property type="project" value="InterPro"/>
</dbReference>
<evidence type="ECO:0000256" key="2">
    <source>
        <dbReference type="ARBA" id="ARBA00022630"/>
    </source>
</evidence>
<evidence type="ECO:0000256" key="3">
    <source>
        <dbReference type="ARBA" id="ARBA00022827"/>
    </source>
</evidence>
<dbReference type="InterPro" id="IPR002938">
    <property type="entry name" value="FAD-bd"/>
</dbReference>
<dbReference type="GO" id="GO:0004497">
    <property type="term" value="F:monooxygenase activity"/>
    <property type="evidence" value="ECO:0007669"/>
    <property type="project" value="InterPro"/>
</dbReference>